<feature type="compositionally biased region" description="Basic residues" evidence="1">
    <location>
        <begin position="292"/>
        <end position="316"/>
    </location>
</feature>
<feature type="compositionally biased region" description="Polar residues" evidence="1">
    <location>
        <begin position="437"/>
        <end position="450"/>
    </location>
</feature>
<evidence type="ECO:0000313" key="2">
    <source>
        <dbReference type="EMBL" id="MOY46383.1"/>
    </source>
</evidence>
<proteinExistence type="predicted"/>
<feature type="compositionally biased region" description="Low complexity" evidence="1">
    <location>
        <begin position="140"/>
        <end position="156"/>
    </location>
</feature>
<feature type="compositionally biased region" description="Basic and acidic residues" evidence="1">
    <location>
        <begin position="100"/>
        <end position="116"/>
    </location>
</feature>
<organism evidence="2">
    <name type="scientific">Rhodnius prolixus</name>
    <name type="common">Triatomid bug</name>
    <dbReference type="NCBI Taxonomy" id="13249"/>
    <lineage>
        <taxon>Eukaryota</taxon>
        <taxon>Metazoa</taxon>
        <taxon>Ecdysozoa</taxon>
        <taxon>Arthropoda</taxon>
        <taxon>Hexapoda</taxon>
        <taxon>Insecta</taxon>
        <taxon>Pterygota</taxon>
        <taxon>Neoptera</taxon>
        <taxon>Paraneoptera</taxon>
        <taxon>Hemiptera</taxon>
        <taxon>Heteroptera</taxon>
        <taxon>Panheteroptera</taxon>
        <taxon>Cimicomorpha</taxon>
        <taxon>Reduviidae</taxon>
        <taxon>Triatominae</taxon>
        <taxon>Rhodnius</taxon>
    </lineage>
</organism>
<feature type="region of interest" description="Disordered" evidence="1">
    <location>
        <begin position="64"/>
        <end position="500"/>
    </location>
</feature>
<protein>
    <submittedName>
        <fullName evidence="2">Putative splicing factor panstrongylus lignarius</fullName>
    </submittedName>
</protein>
<feature type="compositionally biased region" description="Polar residues" evidence="1">
    <location>
        <begin position="86"/>
        <end position="97"/>
    </location>
</feature>
<dbReference type="AlphaFoldDB" id="A0A4P6D7R2"/>
<feature type="compositionally biased region" description="Basic residues" evidence="1">
    <location>
        <begin position="419"/>
        <end position="430"/>
    </location>
</feature>
<name>A0A4P6D7R2_RHOPR</name>
<feature type="compositionally biased region" description="Low complexity" evidence="1">
    <location>
        <begin position="237"/>
        <end position="279"/>
    </location>
</feature>
<feature type="compositionally biased region" description="Basic and acidic residues" evidence="1">
    <location>
        <begin position="474"/>
        <end position="495"/>
    </location>
</feature>
<dbReference type="EMBL" id="GHKJ01001353">
    <property type="protein sequence ID" value="MOY46383.1"/>
    <property type="molecule type" value="Transcribed_RNA"/>
</dbReference>
<feature type="region of interest" description="Disordered" evidence="1">
    <location>
        <begin position="542"/>
        <end position="589"/>
    </location>
</feature>
<reference evidence="2" key="1">
    <citation type="submission" date="2019-04" db="EMBL/GenBank/DDBJ databases">
        <title>Analysis of the testis transcriptome of the Chagas disease vector Rhodnius prolixus.</title>
        <authorList>
            <person name="Cesar J."/>
            <person name="Ribeiro J.M."/>
            <person name="Pereira M.H."/>
            <person name="Araujo R.N."/>
            <person name="Gontijo N.F."/>
            <person name="Pessoa G."/>
            <person name="Sant'Anna M.V."/>
            <person name="Sorgine M.H."/>
            <person name="Majerowicz D."/>
            <person name="Carvalho A.B."/>
            <person name="Braz G."/>
            <person name="Mesquita R."/>
            <person name="Lagerblad P.O."/>
            <person name="Koerich L.B."/>
        </authorList>
    </citation>
    <scope>NUCLEOTIDE SEQUENCE</scope>
</reference>
<accession>A0A4P6D7R2</accession>
<feature type="compositionally biased region" description="Acidic residues" evidence="1">
    <location>
        <begin position="166"/>
        <end position="176"/>
    </location>
</feature>
<feature type="compositionally biased region" description="Polar residues" evidence="1">
    <location>
        <begin position="552"/>
        <end position="587"/>
    </location>
</feature>
<evidence type="ECO:0000256" key="1">
    <source>
        <dbReference type="SAM" id="MobiDB-lite"/>
    </source>
</evidence>
<feature type="compositionally biased region" description="Basic and acidic residues" evidence="1">
    <location>
        <begin position="452"/>
        <end position="465"/>
    </location>
</feature>
<feature type="compositionally biased region" description="Low complexity" evidence="1">
    <location>
        <begin position="207"/>
        <end position="226"/>
    </location>
</feature>
<feature type="compositionally biased region" description="Basic residues" evidence="1">
    <location>
        <begin position="374"/>
        <end position="401"/>
    </location>
</feature>
<sequence>MVQKLFIMEDDEDLEALRLAALQTIRPRKSIRRPIASVTAHRQLEKQSFFRLTSNPNLIAIVPTDPRNDVEVPESSPVRNGIDGSGDSNRTVRTQLNVKEGGKSKEEKLQEKEKSLRVRFKSNTSVEVAENKDGEEDKSSNNTTVNTQSSSDSNKNSDCDQTENINFDEDELDFEGDTVTLHDDDDSLDRLMDEMEQEFSQGTLSATNNKSNQNKSKQNKTVTKSNEANSNATDVGKSGSASKSSSLKQSSSTRSQTPSGQSSRKSSSPVTSPRIQSPPLRKRLSPSSPPPPRRRSPSPSRQKRRRSSHTPPRRFSRSPASSRSNVSTKYAARSRSPFSNKRGVGRRMSESPRRRNSPSSLGHKGTYRNNGSPSRRKSPLTTNLKRRSTSPSCGRHRRSPKRSPDRSIVQTHPPESKPRWKSHHKKVISQHKRESSSRNSKVSRHTSPSQRVADENKPHRNDKKSTTSRIVENINEKKQKECSKPEESSLDPKFEARRRKFESSVFITPGNKKICLKSSSDDNSLKKIEKKTENYKEECLEIRHSEEEDSPQRCSPTDSHNRKSYSQETVGRRVTTVNKETSPLMSSNKKKSVILKECGQPQRVRIDRASLTITTENRPKSNNHSVIKLSEDKCVSCPDPDIQYINSGNGADDGGENIKEDVVEIKKVIKKKKK</sequence>
<feature type="compositionally biased region" description="Basic and acidic residues" evidence="1">
    <location>
        <begin position="129"/>
        <end position="139"/>
    </location>
</feature>